<gene>
    <name evidence="2" type="ORF">S03H2_21752</name>
</gene>
<dbReference type="GO" id="GO:0009394">
    <property type="term" value="P:2'-deoxyribonucleotide metabolic process"/>
    <property type="evidence" value="ECO:0007669"/>
    <property type="project" value="InterPro"/>
</dbReference>
<name>X1GG68_9ZZZZ</name>
<feature type="non-terminal residue" evidence="2">
    <location>
        <position position="1"/>
    </location>
</feature>
<comment type="caution">
    <text evidence="2">The sequence shown here is derived from an EMBL/GenBank/DDBJ whole genome shotgun (WGS) entry which is preliminary data.</text>
</comment>
<protein>
    <recommendedName>
        <fullName evidence="1">2'-deoxycytidine 5'-triphosphate deaminase N-terminal domain-containing protein</fullName>
    </recommendedName>
</protein>
<evidence type="ECO:0000313" key="2">
    <source>
        <dbReference type="EMBL" id="GAH31988.1"/>
    </source>
</evidence>
<evidence type="ECO:0000259" key="1">
    <source>
        <dbReference type="Pfam" id="PF06559"/>
    </source>
</evidence>
<sequence>PGVLCKPQVQKLCEEDYIENVANWKDDENGQIDYSSIDLTLSDEGYEMVKGSVKPAGIEYRRTILENDYYAKKLNADNDGIFNLSKGKTYVFCLNEKLDKLRRTSIYGQATAKSSIGRVDVLARLIVDKMFHYEYFDPEKLPERNVEMFLEISPITFNVRVKKAISLSQLRLFYGHPQDSQKQGKELCKSLLFHEEGPVVEDPMISVDLSETQICSTGVSASAFGAKEQENPIDLWKHKSKEDRPDPVEYWEQLHVDERSRLSIK</sequence>
<organism evidence="2">
    <name type="scientific">marine sediment metagenome</name>
    <dbReference type="NCBI Taxonomy" id="412755"/>
    <lineage>
        <taxon>unclassified sequences</taxon>
        <taxon>metagenomes</taxon>
        <taxon>ecological metagenomes</taxon>
    </lineage>
</organism>
<dbReference type="Gene3D" id="2.70.40.10">
    <property type="match status" value="1"/>
</dbReference>
<dbReference type="AlphaFoldDB" id="X1GG68"/>
<dbReference type="EMBL" id="BARU01011619">
    <property type="protein sequence ID" value="GAH31988.1"/>
    <property type="molecule type" value="Genomic_DNA"/>
</dbReference>
<dbReference type="InterPro" id="IPR010550">
    <property type="entry name" value="DCD_N"/>
</dbReference>
<dbReference type="InterPro" id="IPR036157">
    <property type="entry name" value="dUTPase-like_sf"/>
</dbReference>
<feature type="domain" description="2'-deoxycytidine 5'-triphosphate deaminase N-terminal" evidence="1">
    <location>
        <begin position="2"/>
        <end position="175"/>
    </location>
</feature>
<reference evidence="2" key="1">
    <citation type="journal article" date="2014" name="Front. Microbiol.">
        <title>High frequency of phylogenetically diverse reductive dehalogenase-homologous genes in deep subseafloor sedimentary metagenomes.</title>
        <authorList>
            <person name="Kawai M."/>
            <person name="Futagami T."/>
            <person name="Toyoda A."/>
            <person name="Takaki Y."/>
            <person name="Nishi S."/>
            <person name="Hori S."/>
            <person name="Arai W."/>
            <person name="Tsubouchi T."/>
            <person name="Morono Y."/>
            <person name="Uchiyama I."/>
            <person name="Ito T."/>
            <person name="Fujiyama A."/>
            <person name="Inagaki F."/>
            <person name="Takami H."/>
        </authorList>
    </citation>
    <scope>NUCLEOTIDE SEQUENCE</scope>
    <source>
        <strain evidence="2">Expedition CK06-06</strain>
    </source>
</reference>
<dbReference type="Pfam" id="PF06559">
    <property type="entry name" value="DCD_N"/>
    <property type="match status" value="1"/>
</dbReference>
<accession>X1GG68</accession>
<dbReference type="GO" id="GO:0008829">
    <property type="term" value="F:dCTP deaminase activity"/>
    <property type="evidence" value="ECO:0007669"/>
    <property type="project" value="InterPro"/>
</dbReference>
<proteinExistence type="predicted"/>
<feature type="non-terminal residue" evidence="2">
    <location>
        <position position="265"/>
    </location>
</feature>